<dbReference type="PANTHER" id="PTHR33270">
    <property type="entry name" value="BNAC05G50380D PROTEIN"/>
    <property type="match status" value="1"/>
</dbReference>
<proteinExistence type="predicted"/>
<protein>
    <recommendedName>
        <fullName evidence="2">DUF7054 domain-containing protein</fullName>
    </recommendedName>
</protein>
<organism evidence="3 4">
    <name type="scientific">Hevea brasiliensis</name>
    <name type="common">Para rubber tree</name>
    <name type="synonym">Siphonia brasiliensis</name>
    <dbReference type="NCBI Taxonomy" id="3981"/>
    <lineage>
        <taxon>Eukaryota</taxon>
        <taxon>Viridiplantae</taxon>
        <taxon>Streptophyta</taxon>
        <taxon>Embryophyta</taxon>
        <taxon>Tracheophyta</taxon>
        <taxon>Spermatophyta</taxon>
        <taxon>Magnoliopsida</taxon>
        <taxon>eudicotyledons</taxon>
        <taxon>Gunneridae</taxon>
        <taxon>Pentapetalae</taxon>
        <taxon>rosids</taxon>
        <taxon>fabids</taxon>
        <taxon>Malpighiales</taxon>
        <taxon>Euphorbiaceae</taxon>
        <taxon>Crotonoideae</taxon>
        <taxon>Micrandreae</taxon>
        <taxon>Hevea</taxon>
    </lineage>
</organism>
<dbReference type="Proteomes" id="UP001174677">
    <property type="component" value="Chromosome 6"/>
</dbReference>
<feature type="domain" description="DUF7054" evidence="2">
    <location>
        <begin position="67"/>
        <end position="132"/>
    </location>
</feature>
<comment type="caution">
    <text evidence="3">The sequence shown here is derived from an EMBL/GenBank/DDBJ whole genome shotgun (WGS) entry which is preliminary data.</text>
</comment>
<dbReference type="PANTHER" id="PTHR33270:SF24">
    <property type="entry name" value="EXPRESSED PROTEIN"/>
    <property type="match status" value="1"/>
</dbReference>
<feature type="region of interest" description="Disordered" evidence="1">
    <location>
        <begin position="1"/>
        <end position="59"/>
    </location>
</feature>
<accession>A0ABQ9MF46</accession>
<evidence type="ECO:0000313" key="3">
    <source>
        <dbReference type="EMBL" id="KAJ9177988.1"/>
    </source>
</evidence>
<feature type="compositionally biased region" description="Basic and acidic residues" evidence="1">
    <location>
        <begin position="10"/>
        <end position="24"/>
    </location>
</feature>
<dbReference type="InterPro" id="IPR055482">
    <property type="entry name" value="DUF7054"/>
</dbReference>
<evidence type="ECO:0000256" key="1">
    <source>
        <dbReference type="SAM" id="MobiDB-lite"/>
    </source>
</evidence>
<evidence type="ECO:0000313" key="4">
    <source>
        <dbReference type="Proteomes" id="UP001174677"/>
    </source>
</evidence>
<keyword evidence="4" id="KW-1185">Reference proteome</keyword>
<dbReference type="InterPro" id="IPR040358">
    <property type="entry name" value="At4g22758-like"/>
</dbReference>
<dbReference type="Pfam" id="PF23156">
    <property type="entry name" value="DUF7054"/>
    <property type="match status" value="1"/>
</dbReference>
<evidence type="ECO:0000259" key="2">
    <source>
        <dbReference type="Pfam" id="PF23156"/>
    </source>
</evidence>
<gene>
    <name evidence="3" type="ORF">P3X46_009910</name>
</gene>
<dbReference type="EMBL" id="JARPOI010000006">
    <property type="protein sequence ID" value="KAJ9177988.1"/>
    <property type="molecule type" value="Genomic_DNA"/>
</dbReference>
<name>A0ABQ9MF46_HEVBR</name>
<reference evidence="3" key="1">
    <citation type="journal article" date="2023" name="Plant Biotechnol. J.">
        <title>Chromosome-level wild Hevea brasiliensis genome provides new tools for genomic-assisted breeding and valuable loci to elevate rubber yield.</title>
        <authorList>
            <person name="Cheng H."/>
            <person name="Song X."/>
            <person name="Hu Y."/>
            <person name="Wu T."/>
            <person name="Yang Q."/>
            <person name="An Z."/>
            <person name="Feng S."/>
            <person name="Deng Z."/>
            <person name="Wu W."/>
            <person name="Zeng X."/>
            <person name="Tu M."/>
            <person name="Wang X."/>
            <person name="Huang H."/>
        </authorList>
    </citation>
    <scope>NUCLEOTIDE SEQUENCE</scope>
    <source>
        <strain evidence="3">MT/VB/25A 57/8</strain>
    </source>
</reference>
<sequence length="168" mass="19164">MPTTPKSNRKGQDSEKSRKNRLTEKASSFHGRIPVDVPKPRIHRPNTLPDLLGGRRTAGVSTEARPKLTKLLLNVTIQGSVGAVQILMSPESTVSDLIAFAIRQYTKEGRRPIVSADPSKFDLHYSQFSLESKIINHDFSDQFFPTIKEVKHVKWRFIEIETCFFPFW</sequence>